<dbReference type="Proteomes" id="UP000008064">
    <property type="component" value="Unassembled WGS sequence"/>
</dbReference>
<dbReference type="KEGG" id="sla:SERLADRAFT_366359"/>
<dbReference type="AlphaFoldDB" id="F8NLV0"/>
<dbReference type="RefSeq" id="XP_007314849.1">
    <property type="nucleotide sequence ID" value="XM_007314787.1"/>
</dbReference>
<dbReference type="CDD" id="cd06578">
    <property type="entry name" value="HemD"/>
    <property type="match status" value="1"/>
</dbReference>
<dbReference type="Pfam" id="PF02602">
    <property type="entry name" value="HEM4"/>
    <property type="match status" value="1"/>
</dbReference>
<proteinExistence type="predicted"/>
<dbReference type="InterPro" id="IPR003754">
    <property type="entry name" value="4pyrrol_synth_uPrphyn_synth"/>
</dbReference>
<feature type="domain" description="Tetrapyrrole biosynthesis uroporphyrinogen III synthase" evidence="1">
    <location>
        <begin position="18"/>
        <end position="272"/>
    </location>
</feature>
<protein>
    <recommendedName>
        <fullName evidence="1">Tetrapyrrole biosynthesis uroporphyrinogen III synthase domain-containing protein</fullName>
    </recommendedName>
</protein>
<name>F8NLV0_SERL9</name>
<sequence>MENVLLLRNASDEGPDRYETSMISYGYNPISVAVLETVITNLDELKCKISSGPKEHLAGVVITSARACEAWITAVSELLSTADWSHVPFYVVGQATAAALARIRETYDSSLSPKDIRGGAEAGTAERLAHFILEDLTRESGKSSLLSLTGDKNRDTLPSILKTGGVELDILQVYATQGSSKFTDDLDNVMRLAPIDSQAPWGWITFFAPSAADFVMPALRKYFTFPASNSESPQVSNVKIVAIGPTTAVHLRDKLGVFGSVVPPKPNAEELAAAIAKHDSEAPHNL</sequence>
<evidence type="ECO:0000259" key="1">
    <source>
        <dbReference type="Pfam" id="PF02602"/>
    </source>
</evidence>
<dbReference type="GeneID" id="18810145"/>
<dbReference type="PANTHER" id="PTHR12390:SF0">
    <property type="entry name" value="UROPORPHYRINOGEN-III SYNTHASE"/>
    <property type="match status" value="1"/>
</dbReference>
<dbReference type="EMBL" id="GL945430">
    <property type="protein sequence ID" value="EGO28650.1"/>
    <property type="molecule type" value="Genomic_DNA"/>
</dbReference>
<dbReference type="GO" id="GO:0006780">
    <property type="term" value="P:uroporphyrinogen III biosynthetic process"/>
    <property type="evidence" value="ECO:0007669"/>
    <property type="project" value="InterPro"/>
</dbReference>
<evidence type="ECO:0000313" key="2">
    <source>
        <dbReference type="EMBL" id="EGO28650.1"/>
    </source>
</evidence>
<gene>
    <name evidence="2" type="ORF">SERLADRAFT_366359</name>
</gene>
<dbReference type="PANTHER" id="PTHR12390">
    <property type="entry name" value="UROPORPHYRINOGEN III SYNTHASE"/>
    <property type="match status" value="1"/>
</dbReference>
<dbReference type="GO" id="GO:0006782">
    <property type="term" value="P:protoporphyrinogen IX biosynthetic process"/>
    <property type="evidence" value="ECO:0007669"/>
    <property type="project" value="UniProtKB-UniPathway"/>
</dbReference>
<reference evidence="2" key="1">
    <citation type="submission" date="2011-04" db="EMBL/GenBank/DDBJ databases">
        <title>Evolution of plant cell wall degrading machinery underlies the functional diversity of forest fungi.</title>
        <authorList>
            <consortium name="US DOE Joint Genome Institute (JGI-PGF)"/>
            <person name="Eastwood D.C."/>
            <person name="Floudas D."/>
            <person name="Binder M."/>
            <person name="Majcherczyk A."/>
            <person name="Schneider P."/>
            <person name="Aerts A."/>
            <person name="Asiegbu F.O."/>
            <person name="Baker S.E."/>
            <person name="Barry K."/>
            <person name="Bendiksby M."/>
            <person name="Blumentritt M."/>
            <person name="Coutinho P.M."/>
            <person name="Cullen D."/>
            <person name="Cullen D."/>
            <person name="Gathman A."/>
            <person name="Goodell B."/>
            <person name="Henrissat B."/>
            <person name="Ihrmark K."/>
            <person name="Kauserud H."/>
            <person name="Kohler A."/>
            <person name="LaButti K."/>
            <person name="Lapidus A."/>
            <person name="Lavin J.L."/>
            <person name="Lee Y.-H."/>
            <person name="Lindquist E."/>
            <person name="Lilly W."/>
            <person name="Lucas S."/>
            <person name="Morin E."/>
            <person name="Murat C."/>
            <person name="Oguiza J.A."/>
            <person name="Park J."/>
            <person name="Pisabarro A.G."/>
            <person name="Riley R."/>
            <person name="Rosling A."/>
            <person name="Salamov A."/>
            <person name="Schmidt O."/>
            <person name="Schmutz J."/>
            <person name="Skrede I."/>
            <person name="Stenlid J."/>
            <person name="Wiebenga A."/>
            <person name="Xie X."/>
            <person name="Kues U."/>
            <person name="Hibbett D.S."/>
            <person name="Hoffmeister D."/>
            <person name="Hogberg N."/>
            <person name="Martin F."/>
            <person name="Grigoriev I.V."/>
            <person name="Watkinson S.C."/>
        </authorList>
    </citation>
    <scope>NUCLEOTIDE SEQUENCE</scope>
    <source>
        <strain evidence="2">S7.9</strain>
    </source>
</reference>
<dbReference type="UniPathway" id="UPA00251">
    <property type="reaction ID" value="UER00320"/>
</dbReference>
<dbReference type="GO" id="GO:0004852">
    <property type="term" value="F:uroporphyrinogen-III synthase activity"/>
    <property type="evidence" value="ECO:0007669"/>
    <property type="project" value="InterPro"/>
</dbReference>
<dbReference type="Gene3D" id="3.40.50.10090">
    <property type="match status" value="2"/>
</dbReference>
<dbReference type="SUPFAM" id="SSF69618">
    <property type="entry name" value="HemD-like"/>
    <property type="match status" value="1"/>
</dbReference>
<accession>F8NLV0</accession>
<dbReference type="GO" id="GO:0005829">
    <property type="term" value="C:cytosol"/>
    <property type="evidence" value="ECO:0007669"/>
    <property type="project" value="TreeGrafter"/>
</dbReference>
<dbReference type="InterPro" id="IPR039793">
    <property type="entry name" value="UROS/Hem4"/>
</dbReference>
<dbReference type="InterPro" id="IPR036108">
    <property type="entry name" value="4pyrrol_syn_uPrphyn_synt_sf"/>
</dbReference>
<dbReference type="HOGENOM" id="CLU_051874_0_1_1"/>
<dbReference type="OrthoDB" id="5595751at2759"/>
<organism>
    <name type="scientific">Serpula lacrymans var. lacrymans (strain S7.9)</name>
    <name type="common">Dry rot fungus</name>
    <dbReference type="NCBI Taxonomy" id="578457"/>
    <lineage>
        <taxon>Eukaryota</taxon>
        <taxon>Fungi</taxon>
        <taxon>Dikarya</taxon>
        <taxon>Basidiomycota</taxon>
        <taxon>Agaricomycotina</taxon>
        <taxon>Agaricomycetes</taxon>
        <taxon>Agaricomycetidae</taxon>
        <taxon>Boletales</taxon>
        <taxon>Coniophorineae</taxon>
        <taxon>Serpulaceae</taxon>
        <taxon>Serpula</taxon>
    </lineage>
</organism>